<gene>
    <name evidence="3" type="primary">bmrR_2</name>
    <name evidence="3" type="ORF">CLMAG_23180</name>
</gene>
<dbReference type="Pfam" id="PF13411">
    <property type="entry name" value="MerR_1"/>
    <property type="match status" value="1"/>
</dbReference>
<dbReference type="SMART" id="SM00422">
    <property type="entry name" value="HTH_MERR"/>
    <property type="match status" value="1"/>
</dbReference>
<accession>A0A161Y3B4</accession>
<dbReference type="SMART" id="SM00871">
    <property type="entry name" value="AraC_E_bind"/>
    <property type="match status" value="1"/>
</dbReference>
<dbReference type="Gene3D" id="3.20.80.10">
    <property type="entry name" value="Regulatory factor, effector binding domain"/>
    <property type="match status" value="1"/>
</dbReference>
<dbReference type="SUPFAM" id="SSF55136">
    <property type="entry name" value="Probable bacterial effector-binding domain"/>
    <property type="match status" value="1"/>
</dbReference>
<evidence type="ECO:0000256" key="1">
    <source>
        <dbReference type="ARBA" id="ARBA00023125"/>
    </source>
</evidence>
<dbReference type="SUPFAM" id="SSF46955">
    <property type="entry name" value="Putative DNA-binding domain"/>
    <property type="match status" value="1"/>
</dbReference>
<dbReference type="AlphaFoldDB" id="A0A161Y3B4"/>
<proteinExistence type="predicted"/>
<dbReference type="PANTHER" id="PTHR30204:SF97">
    <property type="entry name" value="MERR FAMILY REGULATORY PROTEIN"/>
    <property type="match status" value="1"/>
</dbReference>
<dbReference type="PROSITE" id="PS50937">
    <property type="entry name" value="HTH_MERR_2"/>
    <property type="match status" value="1"/>
</dbReference>
<dbReference type="InterPro" id="IPR047057">
    <property type="entry name" value="MerR_fam"/>
</dbReference>
<comment type="caution">
    <text evidence="3">The sequence shown here is derived from an EMBL/GenBank/DDBJ whole genome shotgun (WGS) entry which is preliminary data.</text>
</comment>
<dbReference type="Pfam" id="PF06445">
    <property type="entry name" value="GyrI-like"/>
    <property type="match status" value="1"/>
</dbReference>
<feature type="domain" description="HTH merR-type" evidence="2">
    <location>
        <begin position="1"/>
        <end position="71"/>
    </location>
</feature>
<dbReference type="STRING" id="1121326.CLMAG_23180"/>
<dbReference type="PATRIC" id="fig|1121326.3.peg.2316"/>
<organism evidence="3 4">
    <name type="scientific">Clostridium magnum DSM 2767</name>
    <dbReference type="NCBI Taxonomy" id="1121326"/>
    <lineage>
        <taxon>Bacteria</taxon>
        <taxon>Bacillati</taxon>
        <taxon>Bacillota</taxon>
        <taxon>Clostridia</taxon>
        <taxon>Eubacteriales</taxon>
        <taxon>Clostridiaceae</taxon>
        <taxon>Clostridium</taxon>
    </lineage>
</organism>
<dbReference type="GO" id="GO:0003700">
    <property type="term" value="F:DNA-binding transcription factor activity"/>
    <property type="evidence" value="ECO:0007669"/>
    <property type="project" value="InterPro"/>
</dbReference>
<evidence type="ECO:0000313" key="4">
    <source>
        <dbReference type="Proteomes" id="UP000076603"/>
    </source>
</evidence>
<dbReference type="InterPro" id="IPR029442">
    <property type="entry name" value="GyrI-like"/>
</dbReference>
<protein>
    <submittedName>
        <fullName evidence="3">Multidrug-efflux transporter 1 regulator</fullName>
    </submittedName>
</protein>
<evidence type="ECO:0000313" key="3">
    <source>
        <dbReference type="EMBL" id="KZL92509.1"/>
    </source>
</evidence>
<keyword evidence="1" id="KW-0238">DNA-binding</keyword>
<dbReference type="PANTHER" id="PTHR30204">
    <property type="entry name" value="REDOX-CYCLING DRUG-SENSING TRANSCRIPTIONAL ACTIVATOR SOXR"/>
    <property type="match status" value="1"/>
</dbReference>
<dbReference type="InterPro" id="IPR000551">
    <property type="entry name" value="MerR-type_HTH_dom"/>
</dbReference>
<dbReference type="InterPro" id="IPR009061">
    <property type="entry name" value="DNA-bd_dom_put_sf"/>
</dbReference>
<reference evidence="3 4" key="1">
    <citation type="submission" date="2016-04" db="EMBL/GenBank/DDBJ databases">
        <title>Genome sequence of Clostridium magnum DSM 2767.</title>
        <authorList>
            <person name="Poehlein A."/>
            <person name="Uhlig R."/>
            <person name="Fischer R."/>
            <person name="Bahl H."/>
            <person name="Daniel R."/>
        </authorList>
    </citation>
    <scope>NUCLEOTIDE SEQUENCE [LARGE SCALE GENOMIC DNA]</scope>
    <source>
        <strain evidence="3 4">DSM 2767</strain>
    </source>
</reference>
<dbReference type="InterPro" id="IPR010499">
    <property type="entry name" value="AraC_E-bd"/>
</dbReference>
<evidence type="ECO:0000259" key="2">
    <source>
        <dbReference type="PROSITE" id="PS50937"/>
    </source>
</evidence>
<dbReference type="OrthoDB" id="9773308at2"/>
<dbReference type="GO" id="GO:0003677">
    <property type="term" value="F:DNA binding"/>
    <property type="evidence" value="ECO:0007669"/>
    <property type="project" value="UniProtKB-KW"/>
</dbReference>
<dbReference type="InterPro" id="IPR011256">
    <property type="entry name" value="Reg_factor_effector_dom_sf"/>
</dbReference>
<dbReference type="EMBL" id="LWAE01000002">
    <property type="protein sequence ID" value="KZL92509.1"/>
    <property type="molecule type" value="Genomic_DNA"/>
</dbReference>
<dbReference type="RefSeq" id="WP_066622039.1">
    <property type="nucleotide sequence ID" value="NZ_FQXL01000020.1"/>
</dbReference>
<name>A0A161Y3B4_9CLOT</name>
<dbReference type="Proteomes" id="UP000076603">
    <property type="component" value="Unassembled WGS sequence"/>
</dbReference>
<dbReference type="Gene3D" id="1.10.1660.10">
    <property type="match status" value="1"/>
</dbReference>
<keyword evidence="4" id="KW-1185">Reference proteome</keyword>
<sequence length="271" mass="31546">MYTIGQFSKIGKVSTKTLRDYDKISLIKPSFVNPENQYRYYEKNQIKDILRINKLKIYKFSLDEIKQIIQDKSNETLKDLLQKQVNHITKEIEYSNNILLELKDSIEKLKKGDDIMTYKRIFEISTYTLEDTLVLSLRNRISMDNIGNLIGKVFENIYRNNLKICGNIMTLYYDEDFDETNADLEVCIPVNKELQNPAIKTRILKGGLFAHTTFVGPYSEIGEAYAELTDWISKNSYEITGAPFDKYIKGPESNCSPDEFVTEVYFPITKK</sequence>